<keyword evidence="7" id="KW-0456">Lyase</keyword>
<dbReference type="PANTHER" id="PTHR13604:SF0">
    <property type="entry name" value="ABASIC SITE PROCESSING PROTEIN HMCES"/>
    <property type="match status" value="1"/>
</dbReference>
<keyword evidence="6" id="KW-0238">DNA-binding</keyword>
<evidence type="ECO:0000256" key="7">
    <source>
        <dbReference type="ARBA" id="ARBA00023239"/>
    </source>
</evidence>
<dbReference type="GO" id="GO:0003697">
    <property type="term" value="F:single-stranded DNA binding"/>
    <property type="evidence" value="ECO:0007669"/>
    <property type="project" value="InterPro"/>
</dbReference>
<keyword evidence="3" id="KW-0227">DNA damage</keyword>
<evidence type="ECO:0000256" key="3">
    <source>
        <dbReference type="ARBA" id="ARBA00022763"/>
    </source>
</evidence>
<comment type="similarity">
    <text evidence="1 8">Belongs to the SOS response-associated peptidase family.</text>
</comment>
<evidence type="ECO:0000313" key="10">
    <source>
        <dbReference type="Proteomes" id="UP000427769"/>
    </source>
</evidence>
<dbReference type="Pfam" id="PF02586">
    <property type="entry name" value="SRAP"/>
    <property type="match status" value="1"/>
</dbReference>
<keyword evidence="4 8" id="KW-0378">Hydrolase</keyword>
<evidence type="ECO:0000256" key="4">
    <source>
        <dbReference type="ARBA" id="ARBA00022801"/>
    </source>
</evidence>
<sequence>MCGRFAGFRPLEELIDRFPIDVSKVKATENYNVAPVQEVLAIAWYEDQNHLVKFNWGLVPYWAKDKAVGNRMINARSETVAAKPSFRDAFRKRRCLILADGFYEWKRDKGNKQPMFLTLPDGSPFAFAGIWETWDKEEPPFLSCTILTREASESVRPIHHRMPVILKPEAYNDWLNPANQDVRILQDIIENQIYTELASRPVSKQVNSVRNNRPENMHQIELF</sequence>
<dbReference type="InterPro" id="IPR036590">
    <property type="entry name" value="SRAP-like"/>
</dbReference>
<dbReference type="RefSeq" id="WP_155302953.1">
    <property type="nucleotide sequence ID" value="NZ_AP021875.1"/>
</dbReference>
<dbReference type="SUPFAM" id="SSF143081">
    <property type="entry name" value="BB1717-like"/>
    <property type="match status" value="1"/>
</dbReference>
<accession>A0A5K7YZR5</accession>
<dbReference type="KEGG" id="dwd:DSCW_12970"/>
<name>A0A5K7YZR5_9BACT</name>
<evidence type="ECO:0000256" key="8">
    <source>
        <dbReference type="RuleBase" id="RU364100"/>
    </source>
</evidence>
<proteinExistence type="inferred from homology"/>
<dbReference type="EC" id="3.4.-.-" evidence="8"/>
<dbReference type="EMBL" id="AP021875">
    <property type="protein sequence ID" value="BBO73880.1"/>
    <property type="molecule type" value="Genomic_DNA"/>
</dbReference>
<keyword evidence="10" id="KW-1185">Reference proteome</keyword>
<dbReference type="GO" id="GO:0016829">
    <property type="term" value="F:lyase activity"/>
    <property type="evidence" value="ECO:0007669"/>
    <property type="project" value="UniProtKB-KW"/>
</dbReference>
<evidence type="ECO:0000313" key="9">
    <source>
        <dbReference type="EMBL" id="BBO73880.1"/>
    </source>
</evidence>
<keyword evidence="5" id="KW-0190">Covalent protein-DNA linkage</keyword>
<evidence type="ECO:0000256" key="2">
    <source>
        <dbReference type="ARBA" id="ARBA00022670"/>
    </source>
</evidence>
<dbReference type="Gene3D" id="3.90.1680.10">
    <property type="entry name" value="SOS response associated peptidase-like"/>
    <property type="match status" value="1"/>
</dbReference>
<dbReference type="OrthoDB" id="6192129at2"/>
<dbReference type="GO" id="GO:0006508">
    <property type="term" value="P:proteolysis"/>
    <property type="evidence" value="ECO:0007669"/>
    <property type="project" value="UniProtKB-KW"/>
</dbReference>
<protein>
    <recommendedName>
        <fullName evidence="8">Abasic site processing protein</fullName>
        <ecNumber evidence="8">3.4.-.-</ecNumber>
    </recommendedName>
</protein>
<dbReference type="AlphaFoldDB" id="A0A5K7YZR5"/>
<dbReference type="InterPro" id="IPR003738">
    <property type="entry name" value="SRAP"/>
</dbReference>
<dbReference type="GO" id="GO:0106300">
    <property type="term" value="P:protein-DNA covalent cross-linking repair"/>
    <property type="evidence" value="ECO:0007669"/>
    <property type="project" value="InterPro"/>
</dbReference>
<evidence type="ECO:0000256" key="1">
    <source>
        <dbReference type="ARBA" id="ARBA00008136"/>
    </source>
</evidence>
<gene>
    <name evidence="9" type="ORF">DSCW_12970</name>
</gene>
<reference evidence="9 10" key="1">
    <citation type="submission" date="2019-11" db="EMBL/GenBank/DDBJ databases">
        <title>Comparative genomics of hydrocarbon-degrading Desulfosarcina strains.</title>
        <authorList>
            <person name="Watanabe M."/>
            <person name="Kojima H."/>
            <person name="Fukui M."/>
        </authorList>
    </citation>
    <scope>NUCLEOTIDE SEQUENCE [LARGE SCALE GENOMIC DNA]</scope>
    <source>
        <strain evidence="9 10">PP31</strain>
    </source>
</reference>
<dbReference type="Proteomes" id="UP000427769">
    <property type="component" value="Chromosome"/>
</dbReference>
<keyword evidence="2 8" id="KW-0645">Protease</keyword>
<evidence type="ECO:0000256" key="5">
    <source>
        <dbReference type="ARBA" id="ARBA00023124"/>
    </source>
</evidence>
<dbReference type="GO" id="GO:0008233">
    <property type="term" value="F:peptidase activity"/>
    <property type="evidence" value="ECO:0007669"/>
    <property type="project" value="UniProtKB-KW"/>
</dbReference>
<evidence type="ECO:0000256" key="6">
    <source>
        <dbReference type="ARBA" id="ARBA00023125"/>
    </source>
</evidence>
<organism evidence="9 10">
    <name type="scientific">Desulfosarcina widdelii</name>
    <dbReference type="NCBI Taxonomy" id="947919"/>
    <lineage>
        <taxon>Bacteria</taxon>
        <taxon>Pseudomonadati</taxon>
        <taxon>Thermodesulfobacteriota</taxon>
        <taxon>Desulfobacteria</taxon>
        <taxon>Desulfobacterales</taxon>
        <taxon>Desulfosarcinaceae</taxon>
        <taxon>Desulfosarcina</taxon>
    </lineage>
</organism>
<dbReference type="PANTHER" id="PTHR13604">
    <property type="entry name" value="DC12-RELATED"/>
    <property type="match status" value="1"/>
</dbReference>